<gene>
    <name evidence="2" type="ORF">PV327_010294</name>
</gene>
<dbReference type="InterPro" id="IPR004162">
    <property type="entry name" value="SINA-like_animal"/>
</dbReference>
<accession>A0AA39KUS7</accession>
<dbReference type="Gene3D" id="3.30.40.10">
    <property type="entry name" value="Zinc/RING finger domain, C3HC4 (zinc finger)"/>
    <property type="match status" value="1"/>
</dbReference>
<dbReference type="EMBL" id="JAQQBR010000006">
    <property type="protein sequence ID" value="KAK0174534.1"/>
    <property type="molecule type" value="Genomic_DNA"/>
</dbReference>
<name>A0AA39KUS7_MICHY</name>
<reference evidence="2" key="2">
    <citation type="submission" date="2023-03" db="EMBL/GenBank/DDBJ databases">
        <authorList>
            <person name="Inwood S.N."/>
            <person name="Skelly J.G."/>
            <person name="Guhlin J."/>
            <person name="Harrop T.W.R."/>
            <person name="Goldson S.G."/>
            <person name="Dearden P.K."/>
        </authorList>
    </citation>
    <scope>NUCLEOTIDE SEQUENCE</scope>
    <source>
        <strain evidence="2">Lincoln</strain>
        <tissue evidence="2">Whole body</tissue>
    </source>
</reference>
<evidence type="ECO:0000256" key="1">
    <source>
        <dbReference type="SAM" id="MobiDB-lite"/>
    </source>
</evidence>
<sequence>MDNKSKKILQFLTTFEVMIKCPICDNKLRGNIYLCGSGHSICNFCYNKGSQCKQCNSPFTKMQNLLLQNLISKFNDLKMDLDESNNSEIQLKSDKIPESSISTENSVNSNNVKSRRNKFPCLITDNCDFIGSLTEIIKHFETSHPLEFQQKSNENLPYKTNWQMNYFTDNNLNRAFNIANDGLFILHISKDINKQFKACILMYAKNLIAKQHSYRIEIECNEKKLSYNGKVESVSILKEIIISGSEHKCLLIEPNKPLYNELKDKIQFKCSITLKKDDLSTNINTNSKINEEVIKNQLLNPGNSVKSLDQDNKSTDLNIDCGNKKKNKKKKKKSLNKQSGELNNDKKNQEKIIDGCLNKQLTGSKLNLCQPQHQLNVNNEQKQMENNFNSFPNQPEIIYRSSCNNYNQFPPQSNQFYPNFGPHGMNMPRPFMNILPPHMSYDQMACQFNGNVYKPSPMMNNSYNNRNIIPNASEISERQSTIDPYYQHQQMMNSNDKSMMRQKSKN</sequence>
<dbReference type="PANTHER" id="PTHR45877">
    <property type="entry name" value="E3 UBIQUITIN-PROTEIN LIGASE SIAH2"/>
    <property type="match status" value="1"/>
</dbReference>
<dbReference type="Proteomes" id="UP001168972">
    <property type="component" value="Unassembled WGS sequence"/>
</dbReference>
<comment type="caution">
    <text evidence="2">The sequence shown here is derived from an EMBL/GenBank/DDBJ whole genome shotgun (WGS) entry which is preliminary data.</text>
</comment>
<dbReference type="PANTHER" id="PTHR45877:SF2">
    <property type="entry name" value="E3 UBIQUITIN-PROTEIN LIGASE SINA-RELATED"/>
    <property type="match status" value="1"/>
</dbReference>
<protein>
    <recommendedName>
        <fullName evidence="4">RING-type E3 ubiquitin transferase</fullName>
    </recommendedName>
</protein>
<dbReference type="AlphaFoldDB" id="A0AA39KUS7"/>
<dbReference type="InterPro" id="IPR013083">
    <property type="entry name" value="Znf_RING/FYVE/PHD"/>
</dbReference>
<dbReference type="GO" id="GO:0005737">
    <property type="term" value="C:cytoplasm"/>
    <property type="evidence" value="ECO:0007669"/>
    <property type="project" value="TreeGrafter"/>
</dbReference>
<feature type="compositionally biased region" description="Basic residues" evidence="1">
    <location>
        <begin position="324"/>
        <end position="335"/>
    </location>
</feature>
<dbReference type="GO" id="GO:0043161">
    <property type="term" value="P:proteasome-mediated ubiquitin-dependent protein catabolic process"/>
    <property type="evidence" value="ECO:0007669"/>
    <property type="project" value="TreeGrafter"/>
</dbReference>
<proteinExistence type="predicted"/>
<organism evidence="2 3">
    <name type="scientific">Microctonus hyperodae</name>
    <name type="common">Parasitoid wasp</name>
    <dbReference type="NCBI Taxonomy" id="165561"/>
    <lineage>
        <taxon>Eukaryota</taxon>
        <taxon>Metazoa</taxon>
        <taxon>Ecdysozoa</taxon>
        <taxon>Arthropoda</taxon>
        <taxon>Hexapoda</taxon>
        <taxon>Insecta</taxon>
        <taxon>Pterygota</taxon>
        <taxon>Neoptera</taxon>
        <taxon>Endopterygota</taxon>
        <taxon>Hymenoptera</taxon>
        <taxon>Apocrita</taxon>
        <taxon>Ichneumonoidea</taxon>
        <taxon>Braconidae</taxon>
        <taxon>Euphorinae</taxon>
        <taxon>Microctonus</taxon>
    </lineage>
</organism>
<evidence type="ECO:0008006" key="4">
    <source>
        <dbReference type="Google" id="ProtNLM"/>
    </source>
</evidence>
<reference evidence="2" key="1">
    <citation type="journal article" date="2023" name="bioRxiv">
        <title>Scaffold-level genome assemblies of two parasitoid biocontrol wasps reveal the parthenogenesis mechanism and an associated novel virus.</title>
        <authorList>
            <person name="Inwood S."/>
            <person name="Skelly J."/>
            <person name="Guhlin J."/>
            <person name="Harrop T."/>
            <person name="Goldson S."/>
            <person name="Dearden P."/>
        </authorList>
    </citation>
    <scope>NUCLEOTIDE SEQUENCE</scope>
    <source>
        <strain evidence="2">Lincoln</strain>
        <tissue evidence="2">Whole body</tissue>
    </source>
</reference>
<dbReference type="GO" id="GO:0031624">
    <property type="term" value="F:ubiquitin conjugating enzyme binding"/>
    <property type="evidence" value="ECO:0007669"/>
    <property type="project" value="TreeGrafter"/>
</dbReference>
<evidence type="ECO:0000313" key="3">
    <source>
        <dbReference type="Proteomes" id="UP001168972"/>
    </source>
</evidence>
<evidence type="ECO:0000313" key="2">
    <source>
        <dbReference type="EMBL" id="KAK0174534.1"/>
    </source>
</evidence>
<dbReference type="SUPFAM" id="SSF57850">
    <property type="entry name" value="RING/U-box"/>
    <property type="match status" value="1"/>
</dbReference>
<feature type="region of interest" description="Disordered" evidence="1">
    <location>
        <begin position="301"/>
        <end position="346"/>
    </location>
</feature>
<dbReference type="GO" id="GO:0061630">
    <property type="term" value="F:ubiquitin protein ligase activity"/>
    <property type="evidence" value="ECO:0007669"/>
    <property type="project" value="TreeGrafter"/>
</dbReference>
<keyword evidence="3" id="KW-1185">Reference proteome</keyword>